<dbReference type="GO" id="GO:0000270">
    <property type="term" value="P:peptidoglycan metabolic process"/>
    <property type="evidence" value="ECO:0007669"/>
    <property type="project" value="TreeGrafter"/>
</dbReference>
<dbReference type="Proteomes" id="UP000037594">
    <property type="component" value="Unassembled WGS sequence"/>
</dbReference>
<accession>A0A0J8TWZ9</accession>
<dbReference type="Pfam" id="PF02698">
    <property type="entry name" value="DUF218"/>
    <property type="match status" value="1"/>
</dbReference>
<dbReference type="CDD" id="cd06259">
    <property type="entry name" value="YdcF-like"/>
    <property type="match status" value="1"/>
</dbReference>
<evidence type="ECO:0000313" key="2">
    <source>
        <dbReference type="EMBL" id="KMV13966.1"/>
    </source>
</evidence>
<reference evidence="2 3" key="1">
    <citation type="submission" date="2015-06" db="EMBL/GenBank/DDBJ databases">
        <title>Genome sequence of Mycobacterium conceptionense strain MLE.</title>
        <authorList>
            <person name="Greninger A.L."/>
            <person name="Cunningham G."/>
            <person name="Chiu C.Y."/>
            <person name="Miller S."/>
        </authorList>
    </citation>
    <scope>NUCLEOTIDE SEQUENCE [LARGE SCALE GENOMIC DNA]</scope>
    <source>
        <strain evidence="2 3">MLE</strain>
    </source>
</reference>
<sequence length="233" mass="23619">MPVHGTALAEPVAAPTSEAALVNTAFDRQLAGDTAGAQAALDALPAGKARKVSAVMTDVEQALDFPLTDQVPVGIAPGSVIVILGFGLQPDGAMRPILVERLRKGLAVAQAYPAMPVVVSGGAPRAGRTEAAAMRDWLTSNGLPATRIHLEDRSVSTVTNATNTAGLIRGAGMGPGAVLVTSSNHLRRSVADFLTAGVTLHAVVASDAAEQSARPGPQEVRAITADARSVAGI</sequence>
<organism evidence="2 3">
    <name type="scientific">Mycolicibacterium conceptionense</name>
    <dbReference type="NCBI Taxonomy" id="451644"/>
    <lineage>
        <taxon>Bacteria</taxon>
        <taxon>Bacillati</taxon>
        <taxon>Actinomycetota</taxon>
        <taxon>Actinomycetes</taxon>
        <taxon>Mycobacteriales</taxon>
        <taxon>Mycobacteriaceae</taxon>
        <taxon>Mycolicibacterium</taxon>
    </lineage>
</organism>
<dbReference type="InterPro" id="IPR014729">
    <property type="entry name" value="Rossmann-like_a/b/a_fold"/>
</dbReference>
<name>A0A0J8TWZ9_9MYCO</name>
<dbReference type="Gene3D" id="3.40.50.620">
    <property type="entry name" value="HUPs"/>
    <property type="match status" value="1"/>
</dbReference>
<evidence type="ECO:0000259" key="1">
    <source>
        <dbReference type="Pfam" id="PF02698"/>
    </source>
</evidence>
<dbReference type="EMBL" id="LFOD01000064">
    <property type="protein sequence ID" value="KMV13966.1"/>
    <property type="molecule type" value="Genomic_DNA"/>
</dbReference>
<gene>
    <name evidence="2" type="ORF">ACT17_32560</name>
</gene>
<feature type="domain" description="DUF218" evidence="1">
    <location>
        <begin position="80"/>
        <end position="204"/>
    </location>
</feature>
<evidence type="ECO:0000313" key="3">
    <source>
        <dbReference type="Proteomes" id="UP000037594"/>
    </source>
</evidence>
<dbReference type="InterPro" id="IPR003848">
    <property type="entry name" value="DUF218"/>
</dbReference>
<proteinExistence type="predicted"/>
<dbReference type="PANTHER" id="PTHR30336:SF4">
    <property type="entry name" value="ENVELOPE BIOGENESIS FACTOR ELYC"/>
    <property type="match status" value="1"/>
</dbReference>
<comment type="caution">
    <text evidence="2">The sequence shown here is derived from an EMBL/GenBank/DDBJ whole genome shotgun (WGS) entry which is preliminary data.</text>
</comment>
<dbReference type="GO" id="GO:0043164">
    <property type="term" value="P:Gram-negative-bacterium-type cell wall biogenesis"/>
    <property type="evidence" value="ECO:0007669"/>
    <property type="project" value="TreeGrafter"/>
</dbReference>
<dbReference type="PATRIC" id="fig|451644.5.peg.6686"/>
<dbReference type="PANTHER" id="PTHR30336">
    <property type="entry name" value="INNER MEMBRANE PROTEIN, PROBABLE PERMEASE"/>
    <property type="match status" value="1"/>
</dbReference>
<protein>
    <recommendedName>
        <fullName evidence="1">DUF218 domain-containing protein</fullName>
    </recommendedName>
</protein>
<dbReference type="InterPro" id="IPR051599">
    <property type="entry name" value="Cell_Envelope_Assoc"/>
</dbReference>
<dbReference type="AlphaFoldDB" id="A0A0J8TWZ9"/>
<dbReference type="GO" id="GO:0005886">
    <property type="term" value="C:plasma membrane"/>
    <property type="evidence" value="ECO:0007669"/>
    <property type="project" value="TreeGrafter"/>
</dbReference>